<comment type="caution">
    <text evidence="1">The sequence shown here is derived from an EMBL/GenBank/DDBJ whole genome shotgun (WGS) entry which is preliminary data.</text>
</comment>
<evidence type="ECO:0000313" key="1">
    <source>
        <dbReference type="EMBL" id="KAJ0205817.1"/>
    </source>
</evidence>
<protein>
    <submittedName>
        <fullName evidence="1">Uncharacterized protein</fullName>
    </submittedName>
</protein>
<evidence type="ECO:0000313" key="2">
    <source>
        <dbReference type="Proteomes" id="UP000235145"/>
    </source>
</evidence>
<organism evidence="1 2">
    <name type="scientific">Lactuca sativa</name>
    <name type="common">Garden lettuce</name>
    <dbReference type="NCBI Taxonomy" id="4236"/>
    <lineage>
        <taxon>Eukaryota</taxon>
        <taxon>Viridiplantae</taxon>
        <taxon>Streptophyta</taxon>
        <taxon>Embryophyta</taxon>
        <taxon>Tracheophyta</taxon>
        <taxon>Spermatophyta</taxon>
        <taxon>Magnoliopsida</taxon>
        <taxon>eudicotyledons</taxon>
        <taxon>Gunneridae</taxon>
        <taxon>Pentapetalae</taxon>
        <taxon>asterids</taxon>
        <taxon>campanulids</taxon>
        <taxon>Asterales</taxon>
        <taxon>Asteraceae</taxon>
        <taxon>Cichorioideae</taxon>
        <taxon>Cichorieae</taxon>
        <taxon>Lactucinae</taxon>
        <taxon>Lactuca</taxon>
    </lineage>
</organism>
<name>A0A9R1XF72_LACSA</name>
<accession>A0A9R1XF72</accession>
<gene>
    <name evidence="1" type="ORF">LSAT_V11C500275430</name>
</gene>
<proteinExistence type="predicted"/>
<keyword evidence="2" id="KW-1185">Reference proteome</keyword>
<dbReference type="AlphaFoldDB" id="A0A9R1XF72"/>
<dbReference type="EMBL" id="NBSK02000005">
    <property type="protein sequence ID" value="KAJ0205817.1"/>
    <property type="molecule type" value="Genomic_DNA"/>
</dbReference>
<dbReference type="Proteomes" id="UP000235145">
    <property type="component" value="Unassembled WGS sequence"/>
</dbReference>
<sequence>MSEDVRRLWSTSALRRGRADIFRSFLEVCPLTISHYSKPHCVSSTTLNILDENSFRVEQMAGRKYIRSPGQKFWYLRATGDWWQGLSRHKIRRC</sequence>
<reference evidence="1 2" key="1">
    <citation type="journal article" date="2017" name="Nat. Commun.">
        <title>Genome assembly with in vitro proximity ligation data and whole-genome triplication in lettuce.</title>
        <authorList>
            <person name="Reyes-Chin-Wo S."/>
            <person name="Wang Z."/>
            <person name="Yang X."/>
            <person name="Kozik A."/>
            <person name="Arikit S."/>
            <person name="Song C."/>
            <person name="Xia L."/>
            <person name="Froenicke L."/>
            <person name="Lavelle D.O."/>
            <person name="Truco M.J."/>
            <person name="Xia R."/>
            <person name="Zhu S."/>
            <person name="Xu C."/>
            <person name="Xu H."/>
            <person name="Xu X."/>
            <person name="Cox K."/>
            <person name="Korf I."/>
            <person name="Meyers B.C."/>
            <person name="Michelmore R.W."/>
        </authorList>
    </citation>
    <scope>NUCLEOTIDE SEQUENCE [LARGE SCALE GENOMIC DNA]</scope>
    <source>
        <strain evidence="2">cv. Salinas</strain>
        <tissue evidence="1">Seedlings</tissue>
    </source>
</reference>